<organism evidence="1 2">
    <name type="scientific">Bradyrhizobium iriomotense</name>
    <dbReference type="NCBI Taxonomy" id="441950"/>
    <lineage>
        <taxon>Bacteria</taxon>
        <taxon>Pseudomonadati</taxon>
        <taxon>Pseudomonadota</taxon>
        <taxon>Alphaproteobacteria</taxon>
        <taxon>Hyphomicrobiales</taxon>
        <taxon>Nitrobacteraceae</taxon>
        <taxon>Bradyrhizobium</taxon>
    </lineage>
</organism>
<dbReference type="EMBL" id="BSOW01000004">
    <property type="protein sequence ID" value="GLR84897.1"/>
    <property type="molecule type" value="Genomic_DNA"/>
</dbReference>
<protein>
    <submittedName>
        <fullName evidence="1">Uncharacterized protein</fullName>
    </submittedName>
</protein>
<sequence>MGIVWGCPTYRGDGMKCWTGLVVAALLVTGSRASDAAVRITNDRGGLIGKYIHKYERLRASGQNVIIDGFCASACTIVLATVPSDRICVTSQAELAFHAAWDFGPRGRPVTNPDATRMMYLMYPAPVQRWIAHRGGLTPRTIFLRGKRLLAMYRTCTSRA</sequence>
<evidence type="ECO:0000313" key="2">
    <source>
        <dbReference type="Proteomes" id="UP001156905"/>
    </source>
</evidence>
<dbReference type="Proteomes" id="UP001156905">
    <property type="component" value="Unassembled WGS sequence"/>
</dbReference>
<keyword evidence="2" id="KW-1185">Reference proteome</keyword>
<evidence type="ECO:0000313" key="1">
    <source>
        <dbReference type="EMBL" id="GLR84897.1"/>
    </source>
</evidence>
<comment type="caution">
    <text evidence="1">The sequence shown here is derived from an EMBL/GenBank/DDBJ whole genome shotgun (WGS) entry which is preliminary data.</text>
</comment>
<proteinExistence type="predicted"/>
<name>A0ABQ6ARL2_9BRAD</name>
<gene>
    <name evidence="1" type="ORF">GCM10007857_16070</name>
</gene>
<accession>A0ABQ6ARL2</accession>
<reference evidence="2" key="1">
    <citation type="journal article" date="2019" name="Int. J. Syst. Evol. Microbiol.">
        <title>The Global Catalogue of Microorganisms (GCM) 10K type strain sequencing project: providing services to taxonomists for standard genome sequencing and annotation.</title>
        <authorList>
            <consortium name="The Broad Institute Genomics Platform"/>
            <consortium name="The Broad Institute Genome Sequencing Center for Infectious Disease"/>
            <person name="Wu L."/>
            <person name="Ma J."/>
        </authorList>
    </citation>
    <scope>NUCLEOTIDE SEQUENCE [LARGE SCALE GENOMIC DNA]</scope>
    <source>
        <strain evidence="2">NBRC 102520</strain>
    </source>
</reference>